<dbReference type="PANTHER" id="PTHR30466">
    <property type="entry name" value="FLAVIN REDUCTASE"/>
    <property type="match status" value="1"/>
</dbReference>
<dbReference type="InterPro" id="IPR012349">
    <property type="entry name" value="Split_barrel_FMN-bd"/>
</dbReference>
<feature type="domain" description="Flavin reductase like" evidence="3">
    <location>
        <begin position="14"/>
        <end position="159"/>
    </location>
</feature>
<evidence type="ECO:0000256" key="1">
    <source>
        <dbReference type="ARBA" id="ARBA00008898"/>
    </source>
</evidence>
<evidence type="ECO:0000313" key="4">
    <source>
        <dbReference type="EMBL" id="CAB4613325.1"/>
    </source>
</evidence>
<gene>
    <name evidence="4" type="ORF">UFOPK1826_01409</name>
</gene>
<dbReference type="AlphaFoldDB" id="A0A6J6HPK3"/>
<sequence length="164" mass="17182">MTEAFDSKEFRSVLGNLPTGVVIVTGLDVSGEPLGVTIGSFVSISLDPPLVGFFQGFNSKTWPAIAVSGSFCANVLAQDQSELCWRFAKDAEARFEGVQWTPAASGAPKIAGSLAHIDCAIESSSQVGDHLFIVGRVRNLEALAGSKSAMIFFKGAVTGTPQSL</sequence>
<dbReference type="SUPFAM" id="SSF50475">
    <property type="entry name" value="FMN-binding split barrel"/>
    <property type="match status" value="1"/>
</dbReference>
<dbReference type="PANTHER" id="PTHR30466:SF11">
    <property type="entry name" value="FLAVIN-DEPENDENT MONOOXYGENASE, REDUCTASE SUBUNIT HSAB"/>
    <property type="match status" value="1"/>
</dbReference>
<dbReference type="InterPro" id="IPR002563">
    <property type="entry name" value="Flavin_Rdtase-like_dom"/>
</dbReference>
<proteinExistence type="inferred from homology"/>
<dbReference type="GO" id="GO:0042602">
    <property type="term" value="F:riboflavin reductase (NADPH) activity"/>
    <property type="evidence" value="ECO:0007669"/>
    <property type="project" value="TreeGrafter"/>
</dbReference>
<keyword evidence="2" id="KW-0560">Oxidoreductase</keyword>
<evidence type="ECO:0000259" key="3">
    <source>
        <dbReference type="SMART" id="SM00903"/>
    </source>
</evidence>
<dbReference type="Pfam" id="PF01613">
    <property type="entry name" value="Flavin_Reduct"/>
    <property type="match status" value="1"/>
</dbReference>
<accession>A0A6J6HPK3</accession>
<dbReference type="EMBL" id="CAEZUN010000227">
    <property type="protein sequence ID" value="CAB4613325.1"/>
    <property type="molecule type" value="Genomic_DNA"/>
</dbReference>
<dbReference type="SMART" id="SM00903">
    <property type="entry name" value="Flavin_Reduct"/>
    <property type="match status" value="1"/>
</dbReference>
<dbReference type="Gene3D" id="2.30.110.10">
    <property type="entry name" value="Electron Transport, Fmn-binding Protein, Chain A"/>
    <property type="match status" value="1"/>
</dbReference>
<evidence type="ECO:0000256" key="2">
    <source>
        <dbReference type="ARBA" id="ARBA00023002"/>
    </source>
</evidence>
<protein>
    <submittedName>
        <fullName evidence="4">Unannotated protein</fullName>
    </submittedName>
</protein>
<name>A0A6J6HPK3_9ZZZZ</name>
<dbReference type="InterPro" id="IPR050268">
    <property type="entry name" value="NADH-dep_flavin_reductase"/>
</dbReference>
<comment type="similarity">
    <text evidence="1">Belongs to the non-flavoprotein flavin reductase family.</text>
</comment>
<dbReference type="GO" id="GO:0010181">
    <property type="term" value="F:FMN binding"/>
    <property type="evidence" value="ECO:0007669"/>
    <property type="project" value="InterPro"/>
</dbReference>
<organism evidence="4">
    <name type="scientific">freshwater metagenome</name>
    <dbReference type="NCBI Taxonomy" id="449393"/>
    <lineage>
        <taxon>unclassified sequences</taxon>
        <taxon>metagenomes</taxon>
        <taxon>ecological metagenomes</taxon>
    </lineage>
</organism>
<reference evidence="4" key="1">
    <citation type="submission" date="2020-05" db="EMBL/GenBank/DDBJ databases">
        <authorList>
            <person name="Chiriac C."/>
            <person name="Salcher M."/>
            <person name="Ghai R."/>
            <person name="Kavagutti S V."/>
        </authorList>
    </citation>
    <scope>NUCLEOTIDE SEQUENCE</scope>
</reference>